<evidence type="ECO:0000256" key="2">
    <source>
        <dbReference type="ARBA" id="ARBA00022692"/>
    </source>
</evidence>
<organism evidence="6 7">
    <name type="scientific">Streptomyces actuosus</name>
    <dbReference type="NCBI Taxonomy" id="1885"/>
    <lineage>
        <taxon>Bacteria</taxon>
        <taxon>Bacillati</taxon>
        <taxon>Actinomycetota</taxon>
        <taxon>Actinomycetes</taxon>
        <taxon>Kitasatosporales</taxon>
        <taxon>Streptomycetaceae</taxon>
        <taxon>Streptomyces</taxon>
    </lineage>
</organism>
<name>A0ABS2VXM1_STRAS</name>
<accession>A0ABS2VXM1</accession>
<evidence type="ECO:0000313" key="6">
    <source>
        <dbReference type="EMBL" id="MBN0047655.1"/>
    </source>
</evidence>
<gene>
    <name evidence="6" type="ORF">JS756_26810</name>
</gene>
<evidence type="ECO:0000256" key="4">
    <source>
        <dbReference type="ARBA" id="ARBA00023136"/>
    </source>
</evidence>
<evidence type="ECO:0000256" key="1">
    <source>
        <dbReference type="ARBA" id="ARBA00004141"/>
    </source>
</evidence>
<feature type="compositionally biased region" description="Basic and acidic residues" evidence="5">
    <location>
        <begin position="18"/>
        <end position="29"/>
    </location>
</feature>
<comment type="caution">
    <text evidence="6">The sequence shown here is derived from an EMBL/GenBank/DDBJ whole genome shotgun (WGS) entry which is preliminary data.</text>
</comment>
<protein>
    <submittedName>
        <fullName evidence="6">Aquaporin</fullName>
    </submittedName>
</protein>
<sequence>MPSGARALAAPACATPRESWKRTLQEHRGRPPRAGPGAAMSNKDIVVGETIGTAILTLFGAGVCPARDLGPRLVHTFPPIPNKGPSGWGHAWTPVVGPPAGGTPAGLLSDAAF</sequence>
<keyword evidence="3" id="KW-1133">Transmembrane helix</keyword>
<evidence type="ECO:0000313" key="7">
    <source>
        <dbReference type="Proteomes" id="UP000788262"/>
    </source>
</evidence>
<dbReference type="Gene3D" id="1.20.1080.10">
    <property type="entry name" value="Glycerol uptake facilitator protein"/>
    <property type="match status" value="1"/>
</dbReference>
<feature type="compositionally biased region" description="Low complexity" evidence="5">
    <location>
        <begin position="1"/>
        <end position="14"/>
    </location>
</feature>
<reference evidence="6 7" key="1">
    <citation type="submission" date="2021-02" db="EMBL/GenBank/DDBJ databases">
        <title>Whole genome sequencing of Streptomyces actuosus VRA1.</title>
        <authorList>
            <person name="Sen G."/>
            <person name="Sen A."/>
        </authorList>
    </citation>
    <scope>NUCLEOTIDE SEQUENCE [LARGE SCALE GENOMIC DNA]</scope>
    <source>
        <strain evidence="6 7">VRA1</strain>
    </source>
</reference>
<dbReference type="EMBL" id="JAFFZS010000028">
    <property type="protein sequence ID" value="MBN0047655.1"/>
    <property type="molecule type" value="Genomic_DNA"/>
</dbReference>
<comment type="subcellular location">
    <subcellularLocation>
        <location evidence="1">Membrane</location>
        <topology evidence="1">Multi-pass membrane protein</topology>
    </subcellularLocation>
</comment>
<evidence type="ECO:0000256" key="5">
    <source>
        <dbReference type="SAM" id="MobiDB-lite"/>
    </source>
</evidence>
<evidence type="ECO:0000256" key="3">
    <source>
        <dbReference type="ARBA" id="ARBA00022989"/>
    </source>
</evidence>
<keyword evidence="4" id="KW-0472">Membrane</keyword>
<dbReference type="Proteomes" id="UP000788262">
    <property type="component" value="Unassembled WGS sequence"/>
</dbReference>
<proteinExistence type="predicted"/>
<keyword evidence="7" id="KW-1185">Reference proteome</keyword>
<dbReference type="InterPro" id="IPR023271">
    <property type="entry name" value="Aquaporin-like"/>
</dbReference>
<dbReference type="SUPFAM" id="SSF81338">
    <property type="entry name" value="Aquaporin-like"/>
    <property type="match status" value="1"/>
</dbReference>
<feature type="region of interest" description="Disordered" evidence="5">
    <location>
        <begin position="1"/>
        <end position="41"/>
    </location>
</feature>
<keyword evidence="2" id="KW-0812">Transmembrane</keyword>